<feature type="transmembrane region" description="Helical" evidence="1">
    <location>
        <begin position="219"/>
        <end position="239"/>
    </location>
</feature>
<evidence type="ECO:0000313" key="3">
    <source>
        <dbReference type="Proteomes" id="UP000604046"/>
    </source>
</evidence>
<sequence length="267" mass="29893">MGCGRCLRKCATRIKKIFEKVEYAAVAMCSFGTVMIMIGTAMPRWRLDEHGTKPLENVWSVSGFPSKSYGLMMVYAKSSRSWDVIVRMTCEWQGLKGAQIGGIIQQVWSGDCDGSQQCGHGFTDHVYTRCIEYDRIHTVSLIVLVISLVTIILSLLGVLMAAFGSLKRLGGCAYGFLLLSGFLATASNIVWAVVTHFAFSKLGEDAWYPYPDLAIGWFLHLYGGVTILIAGRIFGWLVMPLVRSFDSEKSALEKRKNKLMMMSWWNR</sequence>
<feature type="transmembrane region" description="Helical" evidence="1">
    <location>
        <begin position="141"/>
        <end position="164"/>
    </location>
</feature>
<feature type="transmembrane region" description="Helical" evidence="1">
    <location>
        <begin position="21"/>
        <end position="42"/>
    </location>
</feature>
<dbReference type="EMBL" id="CAJNDS010001623">
    <property type="protein sequence ID" value="CAE7267923.1"/>
    <property type="molecule type" value="Genomic_DNA"/>
</dbReference>
<feature type="transmembrane region" description="Helical" evidence="1">
    <location>
        <begin position="176"/>
        <end position="199"/>
    </location>
</feature>
<keyword evidence="1" id="KW-0472">Membrane</keyword>
<keyword evidence="3" id="KW-1185">Reference proteome</keyword>
<comment type="caution">
    <text evidence="2">The sequence shown here is derived from an EMBL/GenBank/DDBJ whole genome shotgun (WGS) entry which is preliminary data.</text>
</comment>
<organism evidence="2 3">
    <name type="scientific">Symbiodinium natans</name>
    <dbReference type="NCBI Taxonomy" id="878477"/>
    <lineage>
        <taxon>Eukaryota</taxon>
        <taxon>Sar</taxon>
        <taxon>Alveolata</taxon>
        <taxon>Dinophyceae</taxon>
        <taxon>Suessiales</taxon>
        <taxon>Symbiodiniaceae</taxon>
        <taxon>Symbiodinium</taxon>
    </lineage>
</organism>
<name>A0A812MLW1_9DINO</name>
<dbReference type="AlphaFoldDB" id="A0A812MLW1"/>
<keyword evidence="1" id="KW-1133">Transmembrane helix</keyword>
<gene>
    <name evidence="2" type="primary">DGK2</name>
    <name evidence="2" type="ORF">SNAT2548_LOCUS14206</name>
</gene>
<accession>A0A812MLW1</accession>
<dbReference type="Gene3D" id="1.20.140.150">
    <property type="match status" value="1"/>
</dbReference>
<dbReference type="Proteomes" id="UP000604046">
    <property type="component" value="Unassembled WGS sequence"/>
</dbReference>
<keyword evidence="1" id="KW-0812">Transmembrane</keyword>
<evidence type="ECO:0000313" key="2">
    <source>
        <dbReference type="EMBL" id="CAE7267923.1"/>
    </source>
</evidence>
<protein>
    <submittedName>
        <fullName evidence="2">DGK2 protein</fullName>
    </submittedName>
</protein>
<dbReference type="OrthoDB" id="426697at2759"/>
<evidence type="ECO:0000256" key="1">
    <source>
        <dbReference type="SAM" id="Phobius"/>
    </source>
</evidence>
<reference evidence="2" key="1">
    <citation type="submission" date="2021-02" db="EMBL/GenBank/DDBJ databases">
        <authorList>
            <person name="Dougan E. K."/>
            <person name="Rhodes N."/>
            <person name="Thang M."/>
            <person name="Chan C."/>
        </authorList>
    </citation>
    <scope>NUCLEOTIDE SEQUENCE</scope>
</reference>
<proteinExistence type="predicted"/>
<feature type="non-terminal residue" evidence="2">
    <location>
        <position position="267"/>
    </location>
</feature>